<reference evidence="2 3" key="1">
    <citation type="submission" date="2018-06" db="EMBL/GenBank/DDBJ databases">
        <title>Genomic Encyclopedia of Type Strains, Phase IV (KMG-IV): sequencing the most valuable type-strain genomes for metagenomic binning, comparative biology and taxonomic classification.</title>
        <authorList>
            <person name="Goeker M."/>
        </authorList>
    </citation>
    <scope>NUCLEOTIDE SEQUENCE [LARGE SCALE GENOMIC DNA]</scope>
    <source>
        <strain evidence="2 3">DSM 25532</strain>
    </source>
</reference>
<dbReference type="GO" id="GO:0042910">
    <property type="term" value="F:xenobiotic transmembrane transporter activity"/>
    <property type="evidence" value="ECO:0007669"/>
    <property type="project" value="TreeGrafter"/>
</dbReference>
<feature type="transmembrane region" description="Helical" evidence="1">
    <location>
        <begin position="452"/>
        <end position="470"/>
    </location>
</feature>
<dbReference type="PANTHER" id="PTHR32063">
    <property type="match status" value="1"/>
</dbReference>
<dbReference type="Gene3D" id="1.20.1640.10">
    <property type="entry name" value="Multidrug efflux transporter AcrB transmembrane domain"/>
    <property type="match status" value="2"/>
</dbReference>
<gene>
    <name evidence="2" type="ORF">DES53_111130</name>
</gene>
<feature type="transmembrane region" description="Helical" evidence="1">
    <location>
        <begin position="1059"/>
        <end position="1076"/>
    </location>
</feature>
<dbReference type="SUPFAM" id="SSF82693">
    <property type="entry name" value="Multidrug efflux transporter AcrB pore domain, PN1, PN2, PC1 and PC2 subdomains"/>
    <property type="match status" value="2"/>
</dbReference>
<keyword evidence="1" id="KW-0812">Transmembrane</keyword>
<keyword evidence="3" id="KW-1185">Reference proteome</keyword>
<feature type="transmembrane region" description="Helical" evidence="1">
    <location>
        <begin position="359"/>
        <end position="383"/>
    </location>
</feature>
<proteinExistence type="predicted"/>
<accession>A0A366HAV1</accession>
<feature type="transmembrane region" description="Helical" evidence="1">
    <location>
        <begin position="395"/>
        <end position="413"/>
    </location>
</feature>
<evidence type="ECO:0000313" key="2">
    <source>
        <dbReference type="EMBL" id="RBP38611.1"/>
    </source>
</evidence>
<dbReference type="PRINTS" id="PR00702">
    <property type="entry name" value="ACRIFLAVINRP"/>
</dbReference>
<dbReference type="Gene3D" id="3.30.70.1320">
    <property type="entry name" value="Multidrug efflux transporter AcrB pore domain like"/>
    <property type="match status" value="1"/>
</dbReference>
<protein>
    <submittedName>
        <fullName evidence="2">Cu(I)/Ag(I) efflux system membrane protein CusA/SilA</fullName>
    </submittedName>
</protein>
<feature type="transmembrane region" description="Helical" evidence="1">
    <location>
        <begin position="1001"/>
        <end position="1023"/>
    </location>
</feature>
<comment type="caution">
    <text evidence="2">The sequence shown here is derived from an EMBL/GenBank/DDBJ whole genome shotgun (WGS) entry which is preliminary data.</text>
</comment>
<dbReference type="GO" id="GO:0005886">
    <property type="term" value="C:plasma membrane"/>
    <property type="evidence" value="ECO:0007669"/>
    <property type="project" value="TreeGrafter"/>
</dbReference>
<feature type="transmembrane region" description="Helical" evidence="1">
    <location>
        <begin position="949"/>
        <end position="966"/>
    </location>
</feature>
<dbReference type="SUPFAM" id="SSF82866">
    <property type="entry name" value="Multidrug efflux transporter AcrB transmembrane domain"/>
    <property type="match status" value="2"/>
</dbReference>
<sequence length="1134" mass="124292">MIERIIEWSLKNRFLVACGALLLIAMGVRAIYLTPVDAIPDLTENQVLVYADWMGRSPQEVEDQVTFPLSTGLQGLAGVKEVRATSMFGFSLVTIIFEDKVDTYFARARVLERLNYLQGSMPEGVQPQLGPDASGLGWVYQYYFDVDPAQAANGGYDLSQLRSLQDWYVRYQLASVQGVAEVASIGGFVKQYQVELSSTKMRMANVTLMDVMTAVQNANLNVGGKVVEENGAEFVLRGIGLVTSPEDLELVTVKSVEGTPVYLKDIATVQIGGDFRRGALDLNGQEAVGGTVVMRTGENAKAVIERIKEKIEQIAPSLPPGVTIKPFYDRSELIDNTIGTLKHALTEEIILVTLAHIIFLWHFRSILIVTLPLPVSILISFLLMKEFGITSNIMSLTGIAIAIGVLVDAAIVVTENVIRHCERAEEEKGGRLSSQETWDVTLAACKQVGRPIFFAMAIIILAFVPVFALAGQEGKLFHPLAFTKTFAMIGSTLLAVTLVPVLCSLLVRGPFHSEEHNIVMKFLLRIYEPALDWALDHRKTVIMTALFILSVALLTAFGLPRTTVKQIRDAGHPRLADVLTGFGKEFMPPLNEGSLLYMPVMMPKTGLSEIQRVMSWQDKIIAATPEVETVAGKLGRFETATDPAPTEMLETTIMLKPEYIPDGRWRVKRNPAWREGMTVEKLKAELTEKMKQVPGYVPAFLQPIENRILMLYTGIRAQVGVKIYGDNLDKIQRKAFEVERLINSIEGASGVSPSRVQGKPYLNIQVDRQAMARYGLSAKDVLDAVEIAIGGKNASTTIEGRQRFPIQIRVERGERDDIEKLSSILIAARPGMSAASASPAVGGMSGGMAGGGSPAAPVGGMATAGSEQPIPYIPLGMVAKITREVGANEIASENGRLRSYVQANVQDRDLGGFVQEIEQKLKSINWEGMTYKMTGEYENQRRFVQTMQVVFPIVLLIIFVLLYIVYHSALEAAHVMLAVPFALSGGVLLQKLLGYNFNGAVWVGYIALFGTAVQTGVVMVVYLEETVKARMAALGSAFSYADLVQAVKDGARLRLRPKVMTVATIVASLMPIMWSHRQGAEVMKPLATPVIGGMISSLVHILIVTPVIFLWLRSRELRKGHQLPSTRVDSIPKG</sequence>
<name>A0A366HAV1_9BACT</name>
<dbReference type="InterPro" id="IPR001036">
    <property type="entry name" value="Acrflvin-R"/>
</dbReference>
<feature type="transmembrane region" description="Helical" evidence="1">
    <location>
        <begin position="1088"/>
        <end position="1112"/>
    </location>
</feature>
<dbReference type="Gene3D" id="3.30.2090.10">
    <property type="entry name" value="Multidrug efflux transporter AcrB TolC docking domain, DN and DC subdomains"/>
    <property type="match status" value="2"/>
</dbReference>
<dbReference type="AlphaFoldDB" id="A0A366HAV1"/>
<feature type="transmembrane region" description="Helical" evidence="1">
    <location>
        <begin position="541"/>
        <end position="559"/>
    </location>
</feature>
<dbReference type="Gene3D" id="3.30.70.1440">
    <property type="entry name" value="Multidrug efflux transporter AcrB pore domain"/>
    <property type="match status" value="1"/>
</dbReference>
<dbReference type="Proteomes" id="UP000253426">
    <property type="component" value="Unassembled WGS sequence"/>
</dbReference>
<organism evidence="2 3">
    <name type="scientific">Roseimicrobium gellanilyticum</name>
    <dbReference type="NCBI Taxonomy" id="748857"/>
    <lineage>
        <taxon>Bacteria</taxon>
        <taxon>Pseudomonadati</taxon>
        <taxon>Verrucomicrobiota</taxon>
        <taxon>Verrucomicrobiia</taxon>
        <taxon>Verrucomicrobiales</taxon>
        <taxon>Verrucomicrobiaceae</taxon>
        <taxon>Roseimicrobium</taxon>
    </lineage>
</organism>
<dbReference type="Gene3D" id="3.30.70.1430">
    <property type="entry name" value="Multidrug efflux transporter AcrB pore domain"/>
    <property type="match status" value="2"/>
</dbReference>
<dbReference type="InterPro" id="IPR027463">
    <property type="entry name" value="AcrB_DN_DC_subdom"/>
</dbReference>
<feature type="transmembrane region" description="Helical" evidence="1">
    <location>
        <begin position="482"/>
        <end position="507"/>
    </location>
</feature>
<keyword evidence="1" id="KW-0472">Membrane</keyword>
<dbReference type="SUPFAM" id="SSF82714">
    <property type="entry name" value="Multidrug efflux transporter AcrB TolC docking domain, DN and DC subdomains"/>
    <property type="match status" value="2"/>
</dbReference>
<dbReference type="PANTHER" id="PTHR32063:SF19">
    <property type="entry name" value="CATION EFFLUX SYSTEM PROTEIN CUSA"/>
    <property type="match status" value="1"/>
</dbReference>
<dbReference type="RefSeq" id="WP_113961063.1">
    <property type="nucleotide sequence ID" value="NZ_QNRR01000011.1"/>
</dbReference>
<dbReference type="OrthoDB" id="9757876at2"/>
<dbReference type="EMBL" id="QNRR01000011">
    <property type="protein sequence ID" value="RBP38611.1"/>
    <property type="molecule type" value="Genomic_DNA"/>
</dbReference>
<keyword evidence="1" id="KW-1133">Transmembrane helix</keyword>
<dbReference type="Pfam" id="PF00873">
    <property type="entry name" value="ACR_tran"/>
    <property type="match status" value="2"/>
</dbReference>
<evidence type="ECO:0000313" key="3">
    <source>
        <dbReference type="Proteomes" id="UP000253426"/>
    </source>
</evidence>
<evidence type="ECO:0000256" key="1">
    <source>
        <dbReference type="SAM" id="Phobius"/>
    </source>
</evidence>